<dbReference type="AlphaFoldDB" id="A0A1S3I2L9"/>
<dbReference type="GO" id="GO:0042277">
    <property type="term" value="F:peptide binding"/>
    <property type="evidence" value="ECO:0007669"/>
    <property type="project" value="TreeGrafter"/>
</dbReference>
<dbReference type="GO" id="GO:0005886">
    <property type="term" value="C:plasma membrane"/>
    <property type="evidence" value="ECO:0007669"/>
    <property type="project" value="UniProtKB-SubCell"/>
</dbReference>
<comment type="similarity">
    <text evidence="3 20">Belongs to the peptidase M1 family.</text>
</comment>
<dbReference type="InterPro" id="IPR034016">
    <property type="entry name" value="M1_APN-typ"/>
</dbReference>
<dbReference type="Pfam" id="PF11838">
    <property type="entry name" value="ERAP1_C"/>
    <property type="match status" value="1"/>
</dbReference>
<dbReference type="GO" id="GO:0070006">
    <property type="term" value="F:metalloaminopeptidase activity"/>
    <property type="evidence" value="ECO:0007669"/>
    <property type="project" value="TreeGrafter"/>
</dbReference>
<evidence type="ECO:0000256" key="18">
    <source>
        <dbReference type="PIRSR" id="PIRSR634016-3"/>
    </source>
</evidence>
<organism evidence="25 26">
    <name type="scientific">Lingula anatina</name>
    <name type="common">Brachiopod</name>
    <name type="synonym">Lingula unguis</name>
    <dbReference type="NCBI Taxonomy" id="7574"/>
    <lineage>
        <taxon>Eukaryota</taxon>
        <taxon>Metazoa</taxon>
        <taxon>Spiralia</taxon>
        <taxon>Lophotrochozoa</taxon>
        <taxon>Brachiopoda</taxon>
        <taxon>Linguliformea</taxon>
        <taxon>Lingulata</taxon>
        <taxon>Lingulida</taxon>
        <taxon>Linguloidea</taxon>
        <taxon>Lingulidae</taxon>
        <taxon>Lingula</taxon>
    </lineage>
</organism>
<dbReference type="CDD" id="cd09601">
    <property type="entry name" value="M1_APN-Q_like"/>
    <property type="match status" value="1"/>
</dbReference>
<accession>A0A1S3I2L9</accession>
<feature type="site" description="Transition state stabilizer" evidence="19">
    <location>
        <position position="513"/>
    </location>
</feature>
<keyword evidence="5" id="KW-1003">Cell membrane</keyword>
<dbReference type="InterPro" id="IPR001930">
    <property type="entry name" value="Peptidase_M1"/>
</dbReference>
<dbReference type="PANTHER" id="PTHR11533:SF294">
    <property type="entry name" value="THYROTROPIN-RELEASING HORMONE-DEGRADING ECTOENZYME"/>
    <property type="match status" value="1"/>
</dbReference>
<evidence type="ECO:0000256" key="11">
    <source>
        <dbReference type="ARBA" id="ARBA00022968"/>
    </source>
</evidence>
<feature type="binding site" evidence="18">
    <location>
        <position position="450"/>
    </location>
    <ligand>
        <name>Zn(2+)</name>
        <dbReference type="ChEBI" id="CHEBI:29105"/>
        <note>catalytic</note>
    </ligand>
</feature>
<dbReference type="SUPFAM" id="SSF63737">
    <property type="entry name" value="Leukotriene A4 hydrolase N-terminal domain"/>
    <property type="match status" value="1"/>
</dbReference>
<keyword evidence="15" id="KW-1015">Disulfide bond</keyword>
<keyword evidence="13 20" id="KW-0482">Metalloprotease</keyword>
<keyword evidence="10 18" id="KW-0862">Zinc</keyword>
<evidence type="ECO:0000256" key="4">
    <source>
        <dbReference type="ARBA" id="ARBA00022438"/>
    </source>
</evidence>
<dbReference type="PRINTS" id="PR00756">
    <property type="entry name" value="ALADIPTASE"/>
</dbReference>
<dbReference type="GO" id="GO:0043171">
    <property type="term" value="P:peptide catabolic process"/>
    <property type="evidence" value="ECO:0007669"/>
    <property type="project" value="TreeGrafter"/>
</dbReference>
<evidence type="ECO:0000256" key="16">
    <source>
        <dbReference type="ARBA" id="ARBA00023180"/>
    </source>
</evidence>
<dbReference type="InterPro" id="IPR042097">
    <property type="entry name" value="Aminopeptidase_N-like_N_sf"/>
</dbReference>
<feature type="domain" description="ERAP1-like C-terminal" evidence="23">
    <location>
        <begin position="658"/>
        <end position="973"/>
    </location>
</feature>
<evidence type="ECO:0000259" key="24">
    <source>
        <dbReference type="Pfam" id="PF17900"/>
    </source>
</evidence>
<dbReference type="FunFam" id="2.60.40.1910:FF:000006">
    <property type="entry name" value="Aminopeptidase"/>
    <property type="match status" value="1"/>
</dbReference>
<keyword evidence="9 20" id="KW-0378">Hydrolase</keyword>
<keyword evidence="14 20" id="KW-0472">Membrane</keyword>
<dbReference type="GO" id="GO:0005737">
    <property type="term" value="C:cytoplasm"/>
    <property type="evidence" value="ECO:0007669"/>
    <property type="project" value="TreeGrafter"/>
</dbReference>
<dbReference type="GO" id="GO:0005615">
    <property type="term" value="C:extracellular space"/>
    <property type="evidence" value="ECO:0007669"/>
    <property type="project" value="TreeGrafter"/>
</dbReference>
<keyword evidence="6 20" id="KW-0645">Protease</keyword>
<keyword evidence="12 20" id="KW-1133">Transmembrane helix</keyword>
<dbReference type="SUPFAM" id="SSF55486">
    <property type="entry name" value="Metalloproteases ('zincins'), catalytic domain"/>
    <property type="match status" value="1"/>
</dbReference>
<name>A0A1S3I2L9_LINAN</name>
<feature type="region of interest" description="Disordered" evidence="21">
    <location>
        <begin position="87"/>
        <end position="114"/>
    </location>
</feature>
<dbReference type="GeneID" id="106159738"/>
<dbReference type="GO" id="GO:0006508">
    <property type="term" value="P:proteolysis"/>
    <property type="evidence" value="ECO:0007669"/>
    <property type="project" value="UniProtKB-KW"/>
</dbReference>
<dbReference type="Gene3D" id="2.60.40.1730">
    <property type="entry name" value="tricorn interacting facor f3 domain"/>
    <property type="match status" value="1"/>
</dbReference>
<feature type="transmembrane region" description="Helical" evidence="20">
    <location>
        <begin position="55"/>
        <end position="77"/>
    </location>
</feature>
<evidence type="ECO:0000256" key="19">
    <source>
        <dbReference type="PIRSR" id="PIRSR634016-4"/>
    </source>
</evidence>
<dbReference type="STRING" id="7574.A0A1S3I2L9"/>
<dbReference type="RefSeq" id="XP_013391589.1">
    <property type="nucleotide sequence ID" value="XM_013536135.2"/>
</dbReference>
<feature type="domain" description="Aminopeptidase N-like N-terminal" evidence="24">
    <location>
        <begin position="129"/>
        <end position="320"/>
    </location>
</feature>
<feature type="region of interest" description="Disordered" evidence="21">
    <location>
        <begin position="1"/>
        <end position="26"/>
    </location>
</feature>
<dbReference type="InterPro" id="IPR045357">
    <property type="entry name" value="Aminopeptidase_N-like_N"/>
</dbReference>
<dbReference type="FunFam" id="2.60.40.1730:FF:000012">
    <property type="entry name" value="Aminopeptidase N"/>
    <property type="match status" value="1"/>
</dbReference>
<dbReference type="Gene3D" id="2.60.40.1910">
    <property type="match status" value="1"/>
</dbReference>
<gene>
    <name evidence="26" type="primary">LOC106159738</name>
</gene>
<proteinExistence type="inferred from homology"/>
<evidence type="ECO:0000256" key="5">
    <source>
        <dbReference type="ARBA" id="ARBA00022475"/>
    </source>
</evidence>
<feature type="domain" description="Peptidase M1 membrane alanine aminopeptidase" evidence="22">
    <location>
        <begin position="355"/>
        <end position="574"/>
    </location>
</feature>
<evidence type="ECO:0000256" key="2">
    <source>
        <dbReference type="ARBA" id="ARBA00004606"/>
    </source>
</evidence>
<evidence type="ECO:0000313" key="25">
    <source>
        <dbReference type="Proteomes" id="UP000085678"/>
    </source>
</evidence>
<keyword evidence="8 18" id="KW-0479">Metal-binding</keyword>
<dbReference type="FunFam" id="1.25.50.20:FF:000001">
    <property type="entry name" value="Aminopeptidase"/>
    <property type="match status" value="1"/>
</dbReference>
<feature type="binding site" evidence="18">
    <location>
        <position position="431"/>
    </location>
    <ligand>
        <name>Zn(2+)</name>
        <dbReference type="ChEBI" id="CHEBI:29105"/>
        <note>catalytic</note>
    </ligand>
</feature>
<dbReference type="GO" id="GO:0008270">
    <property type="term" value="F:zinc ion binding"/>
    <property type="evidence" value="ECO:0007669"/>
    <property type="project" value="UniProtKB-UniRule"/>
</dbReference>
<evidence type="ECO:0000256" key="17">
    <source>
        <dbReference type="PIRSR" id="PIRSR634016-1"/>
    </source>
</evidence>
<evidence type="ECO:0000256" key="3">
    <source>
        <dbReference type="ARBA" id="ARBA00010136"/>
    </source>
</evidence>
<evidence type="ECO:0000256" key="12">
    <source>
        <dbReference type="ARBA" id="ARBA00022989"/>
    </source>
</evidence>
<protein>
    <recommendedName>
        <fullName evidence="20">Aminopeptidase</fullName>
        <ecNumber evidence="20">3.4.11.-</ecNumber>
    </recommendedName>
</protein>
<dbReference type="InterPro" id="IPR050344">
    <property type="entry name" value="Peptidase_M1_aminopeptidases"/>
</dbReference>
<evidence type="ECO:0000313" key="26">
    <source>
        <dbReference type="RefSeq" id="XP_013391589.1"/>
    </source>
</evidence>
<evidence type="ECO:0000256" key="8">
    <source>
        <dbReference type="ARBA" id="ARBA00022723"/>
    </source>
</evidence>
<evidence type="ECO:0000259" key="22">
    <source>
        <dbReference type="Pfam" id="PF01433"/>
    </source>
</evidence>
<keyword evidence="16" id="KW-0325">Glycoprotein</keyword>
<evidence type="ECO:0000256" key="10">
    <source>
        <dbReference type="ARBA" id="ARBA00022833"/>
    </source>
</evidence>
<evidence type="ECO:0000256" key="15">
    <source>
        <dbReference type="ARBA" id="ARBA00023157"/>
    </source>
</evidence>
<dbReference type="KEGG" id="lak:106159738"/>
<reference evidence="26" key="1">
    <citation type="submission" date="2025-08" db="UniProtKB">
        <authorList>
            <consortium name="RefSeq"/>
        </authorList>
    </citation>
    <scope>IDENTIFICATION</scope>
    <source>
        <tissue evidence="26">Gonads</tissue>
    </source>
</reference>
<evidence type="ECO:0000256" key="1">
    <source>
        <dbReference type="ARBA" id="ARBA00004236"/>
    </source>
</evidence>
<keyword evidence="7 20" id="KW-0812">Transmembrane</keyword>
<dbReference type="Gene3D" id="1.10.390.10">
    <property type="entry name" value="Neutral Protease Domain 2"/>
    <property type="match status" value="1"/>
</dbReference>
<evidence type="ECO:0000259" key="23">
    <source>
        <dbReference type="Pfam" id="PF11838"/>
    </source>
</evidence>
<keyword evidence="11" id="KW-0735">Signal-anchor</keyword>
<dbReference type="InterPro" id="IPR014782">
    <property type="entry name" value="Peptidase_M1_dom"/>
</dbReference>
<dbReference type="InterPro" id="IPR024571">
    <property type="entry name" value="ERAP1-like_C_dom"/>
</dbReference>
<evidence type="ECO:0000256" key="21">
    <source>
        <dbReference type="SAM" id="MobiDB-lite"/>
    </source>
</evidence>
<dbReference type="Gene3D" id="1.25.50.20">
    <property type="match status" value="1"/>
</dbReference>
<dbReference type="FunFam" id="1.10.390.10:FF:000006">
    <property type="entry name" value="Puromycin-sensitive aminopeptidase"/>
    <property type="match status" value="1"/>
</dbReference>
<dbReference type="InParanoid" id="A0A1S3I2L9"/>
<evidence type="ECO:0000256" key="14">
    <source>
        <dbReference type="ARBA" id="ARBA00023136"/>
    </source>
</evidence>
<evidence type="ECO:0000256" key="7">
    <source>
        <dbReference type="ARBA" id="ARBA00022692"/>
    </source>
</evidence>
<evidence type="ECO:0000256" key="6">
    <source>
        <dbReference type="ARBA" id="ARBA00022670"/>
    </source>
</evidence>
<keyword evidence="25" id="KW-1185">Reference proteome</keyword>
<comment type="cofactor">
    <cofactor evidence="18 20">
        <name>Zn(2+)</name>
        <dbReference type="ChEBI" id="CHEBI:29105"/>
    </cofactor>
    <text evidence="18 20">Binds 1 zinc ion per subunit.</text>
</comment>
<evidence type="ECO:0000256" key="20">
    <source>
        <dbReference type="RuleBase" id="RU364040"/>
    </source>
</evidence>
<dbReference type="InterPro" id="IPR027268">
    <property type="entry name" value="Peptidase_M4/M1_CTD_sf"/>
</dbReference>
<evidence type="ECO:0000256" key="13">
    <source>
        <dbReference type="ARBA" id="ARBA00023049"/>
    </source>
</evidence>
<dbReference type="PANTHER" id="PTHR11533">
    <property type="entry name" value="PROTEASE M1 ZINC METALLOPROTEASE"/>
    <property type="match status" value="1"/>
</dbReference>
<dbReference type="OrthoDB" id="510539at2759"/>
<dbReference type="Proteomes" id="UP000085678">
    <property type="component" value="Unplaced"/>
</dbReference>
<comment type="subcellular location">
    <subcellularLocation>
        <location evidence="1">Cell membrane</location>
    </subcellularLocation>
    <subcellularLocation>
        <location evidence="2">Membrane</location>
        <topology evidence="2">Single-pass type II membrane protein</topology>
    </subcellularLocation>
</comment>
<sequence>MTDLKDFSRERMLNDNNHTENNVDAKLTHNDKDVKVVRPKRSWQKHGCYVSRLHILLLIVAGAVVVISTGLLAGLLGRRAGCGYGGRPASASNASQYPDGDSVSGAVTAKNSGPPQPWDTIRLPRNIIPYHYTLRLRVDLDTFIFNGSVEINTKIKNSTNFIILHSNLLNISSRAVHVTTRDRNGVKTHINILQHFHADENNLLVLQVEKALLAGQECTIYFGEFTGPLSDDLRGLYRSLYKTAAGEVRYIAVSQLQAVDARKIFPCFDEPDMKANFTVTIQHTQDYKAISNMPLRVQTTLPDGWIEDEFETTPTMSTYLLAFVVADFTYRETQLPSGLRIRIWSRPDKYEQTAFALEFAKEAYQFFSDYFGIPEEVPKADHVAVPDFSAGAMENWGCVLYRETALLFDPTDSSVASKYWIALVMAHEVAHTWFGNMATMKWWDDLWLNEGFASTLMYFVLDHVFPDWKVFDLQVVDDIFPVMIRDSVPTSHPVSSRIEDPDDIPQFFDHISYDKGMAVLRLLRGLLGWKDFQNGLQRYVRKYKFRNAEMSELWSVFTEVVSNKYDVGEAMDTWTRQMNFPVVTLSKVTGNTYRLTQERFLLMPEESNTTSTNPYKYMWNIPFTYTTQNYIQDSHLLWLKEKSVDFEVPDHHSGLMVGNVNYTGFYMVNYDDGMWERLLEQLRRDHTAFSASNRAGFIHDALVLGRAGLLNYGVALNISSYLKRETEYVPWNAFLLTMEYLKVMLSNSDAYGMLKTYLRDLVSDIYKTLNIGATTGGPLPQRYLRRAILHAAVRLQLPEALEYTRTLYDQFRKYRISMPADYALIIFSAAIYEGGENDWDFLWNVSQTTNVPSQSSELMQALAYSQKPWLLWRYLRWTMDEAKIRPQNVKEVFSYFKHTSLGRTISLKFFMQHWQQLNERFQLDTFSLRDITYETTHTVSNEFDLQMLKDLYKRYPPAGVAQKAVESSIAIIESNIRWMKTNENAILTWLTKYISLRGKT</sequence>
<dbReference type="EC" id="3.4.11.-" evidence="20"/>
<feature type="binding site" evidence="18">
    <location>
        <position position="427"/>
    </location>
    <ligand>
        <name>Zn(2+)</name>
        <dbReference type="ChEBI" id="CHEBI:29105"/>
        <note>catalytic</note>
    </ligand>
</feature>
<dbReference type="Pfam" id="PF01433">
    <property type="entry name" value="Peptidase_M1"/>
    <property type="match status" value="1"/>
</dbReference>
<feature type="active site" description="Proton acceptor" evidence="17">
    <location>
        <position position="428"/>
    </location>
</feature>
<evidence type="ECO:0000256" key="9">
    <source>
        <dbReference type="ARBA" id="ARBA00022801"/>
    </source>
</evidence>
<dbReference type="Pfam" id="PF17900">
    <property type="entry name" value="Peptidase_M1_N"/>
    <property type="match status" value="1"/>
</dbReference>
<keyword evidence="4 20" id="KW-0031">Aminopeptidase</keyword>